<gene>
    <name evidence="3" type="ORF">S01H1_29382</name>
</gene>
<protein>
    <recommendedName>
        <fullName evidence="2">Pseudouridine synthase RsuA/RluA-like domain-containing protein</fullName>
    </recommendedName>
</protein>
<dbReference type="Pfam" id="PF00849">
    <property type="entry name" value="PseudoU_synth_2"/>
    <property type="match status" value="1"/>
</dbReference>
<dbReference type="GO" id="GO:0000455">
    <property type="term" value="P:enzyme-directed rRNA pseudouridine synthesis"/>
    <property type="evidence" value="ECO:0007669"/>
    <property type="project" value="TreeGrafter"/>
</dbReference>
<dbReference type="CDD" id="cd02869">
    <property type="entry name" value="PseudoU_synth_RluA_like"/>
    <property type="match status" value="1"/>
</dbReference>
<organism evidence="3">
    <name type="scientific">marine sediment metagenome</name>
    <dbReference type="NCBI Taxonomy" id="412755"/>
    <lineage>
        <taxon>unclassified sequences</taxon>
        <taxon>metagenomes</taxon>
        <taxon>ecological metagenomes</taxon>
    </lineage>
</organism>
<sequence>SGLMVVAKNDAAHHALQRQIQARAAVRKYLALVWGNPGFEQAVVDAPIGRHPVDRKKMAVIESPAVHRARTAVTDLRVLERFGAFALVEAKLRTGRTHQIRIHAAYAGHPIVGDPVYSGNRRLQSGRKELLLGVNRLIDALRGQALHAYFLSFEHPRTAKLLEFTAPMPEEMETLVTYIREKCGQ</sequence>
<reference evidence="3" key="1">
    <citation type="journal article" date="2014" name="Front. Microbiol.">
        <title>High frequency of phylogenetically diverse reductive dehalogenase-homologous genes in deep subseafloor sedimentary metagenomes.</title>
        <authorList>
            <person name="Kawai M."/>
            <person name="Futagami T."/>
            <person name="Toyoda A."/>
            <person name="Takaki Y."/>
            <person name="Nishi S."/>
            <person name="Hori S."/>
            <person name="Arai W."/>
            <person name="Tsubouchi T."/>
            <person name="Morono Y."/>
            <person name="Uchiyama I."/>
            <person name="Ito T."/>
            <person name="Fujiyama A."/>
            <person name="Inagaki F."/>
            <person name="Takami H."/>
        </authorList>
    </citation>
    <scope>NUCLEOTIDE SEQUENCE</scope>
    <source>
        <strain evidence="3">Expedition CK06-06</strain>
    </source>
</reference>
<dbReference type="AlphaFoldDB" id="X0T8A5"/>
<dbReference type="PANTHER" id="PTHR21600">
    <property type="entry name" value="MITOCHONDRIAL RNA PSEUDOURIDINE SYNTHASE"/>
    <property type="match status" value="1"/>
</dbReference>
<comment type="caution">
    <text evidence="3">The sequence shown here is derived from an EMBL/GenBank/DDBJ whole genome shotgun (WGS) entry which is preliminary data.</text>
</comment>
<dbReference type="GO" id="GO:0003723">
    <property type="term" value="F:RNA binding"/>
    <property type="evidence" value="ECO:0007669"/>
    <property type="project" value="InterPro"/>
</dbReference>
<name>X0T8A5_9ZZZZ</name>
<dbReference type="InterPro" id="IPR020103">
    <property type="entry name" value="PsdUridine_synth_cat_dom_sf"/>
</dbReference>
<dbReference type="InterPro" id="IPR050188">
    <property type="entry name" value="RluA_PseudoU_synthase"/>
</dbReference>
<evidence type="ECO:0000256" key="1">
    <source>
        <dbReference type="ARBA" id="ARBA00010876"/>
    </source>
</evidence>
<accession>X0T8A5</accession>
<dbReference type="SUPFAM" id="SSF55120">
    <property type="entry name" value="Pseudouridine synthase"/>
    <property type="match status" value="1"/>
</dbReference>
<feature type="non-terminal residue" evidence="3">
    <location>
        <position position="1"/>
    </location>
</feature>
<comment type="similarity">
    <text evidence="1">Belongs to the pseudouridine synthase RluA family.</text>
</comment>
<evidence type="ECO:0000259" key="2">
    <source>
        <dbReference type="Pfam" id="PF00849"/>
    </source>
</evidence>
<dbReference type="InterPro" id="IPR006145">
    <property type="entry name" value="PsdUridine_synth_RsuA/RluA"/>
</dbReference>
<dbReference type="PANTHER" id="PTHR21600:SF44">
    <property type="entry name" value="RIBOSOMAL LARGE SUBUNIT PSEUDOURIDINE SYNTHASE D"/>
    <property type="match status" value="1"/>
</dbReference>
<dbReference type="EMBL" id="BARS01018009">
    <property type="protein sequence ID" value="GAF89733.1"/>
    <property type="molecule type" value="Genomic_DNA"/>
</dbReference>
<dbReference type="Gene3D" id="3.30.2350.10">
    <property type="entry name" value="Pseudouridine synthase"/>
    <property type="match status" value="1"/>
</dbReference>
<dbReference type="GO" id="GO:0009982">
    <property type="term" value="F:pseudouridine synthase activity"/>
    <property type="evidence" value="ECO:0007669"/>
    <property type="project" value="InterPro"/>
</dbReference>
<feature type="domain" description="Pseudouridine synthase RsuA/RluA-like" evidence="2">
    <location>
        <begin position="1"/>
        <end position="105"/>
    </location>
</feature>
<proteinExistence type="inferred from homology"/>
<evidence type="ECO:0000313" key="3">
    <source>
        <dbReference type="EMBL" id="GAF89733.1"/>
    </source>
</evidence>